<comment type="caution">
    <text evidence="2">The sequence shown here is derived from an EMBL/GenBank/DDBJ whole genome shotgun (WGS) entry which is preliminary data.</text>
</comment>
<dbReference type="EMBL" id="JANEYF010001902">
    <property type="protein sequence ID" value="KAJ8954817.1"/>
    <property type="molecule type" value="Genomic_DNA"/>
</dbReference>
<keyword evidence="3" id="KW-1185">Reference proteome</keyword>
<keyword evidence="1" id="KW-0732">Signal</keyword>
<reference evidence="2" key="1">
    <citation type="journal article" date="2023" name="Insect Mol. Biol.">
        <title>Genome sequencing provides insights into the evolution of gene families encoding plant cell wall-degrading enzymes in longhorned beetles.</title>
        <authorList>
            <person name="Shin N.R."/>
            <person name="Okamura Y."/>
            <person name="Kirsch R."/>
            <person name="Pauchet Y."/>
        </authorList>
    </citation>
    <scope>NUCLEOTIDE SEQUENCE</scope>
    <source>
        <strain evidence="2">RBIC_L_NR</strain>
    </source>
</reference>
<evidence type="ECO:0000256" key="1">
    <source>
        <dbReference type="SAM" id="SignalP"/>
    </source>
</evidence>
<proteinExistence type="predicted"/>
<dbReference type="AlphaFoldDB" id="A0AAV8YTJ6"/>
<evidence type="ECO:0000313" key="2">
    <source>
        <dbReference type="EMBL" id="KAJ8954817.1"/>
    </source>
</evidence>
<dbReference type="Proteomes" id="UP001162156">
    <property type="component" value="Unassembled WGS sequence"/>
</dbReference>
<feature type="signal peptide" evidence="1">
    <location>
        <begin position="1"/>
        <end position="18"/>
    </location>
</feature>
<feature type="chain" id="PRO_5043518904" evidence="1">
    <location>
        <begin position="19"/>
        <end position="80"/>
    </location>
</feature>
<name>A0AAV8YTJ6_9CUCU</name>
<gene>
    <name evidence="2" type="ORF">NQ314_007008</name>
</gene>
<evidence type="ECO:0000313" key="3">
    <source>
        <dbReference type="Proteomes" id="UP001162156"/>
    </source>
</evidence>
<sequence>MSWPTWSATPAPIPTAMAAPVQSTLLPTAINSAPAVMPPGLQYSPEQWAQAQQQNWQQWAQWQQQYQQWHQQYGAEVLCL</sequence>
<protein>
    <submittedName>
        <fullName evidence="2">Uncharacterized protein</fullName>
    </submittedName>
</protein>
<organism evidence="2 3">
    <name type="scientific">Rhamnusium bicolor</name>
    <dbReference type="NCBI Taxonomy" id="1586634"/>
    <lineage>
        <taxon>Eukaryota</taxon>
        <taxon>Metazoa</taxon>
        <taxon>Ecdysozoa</taxon>
        <taxon>Arthropoda</taxon>
        <taxon>Hexapoda</taxon>
        <taxon>Insecta</taxon>
        <taxon>Pterygota</taxon>
        <taxon>Neoptera</taxon>
        <taxon>Endopterygota</taxon>
        <taxon>Coleoptera</taxon>
        <taxon>Polyphaga</taxon>
        <taxon>Cucujiformia</taxon>
        <taxon>Chrysomeloidea</taxon>
        <taxon>Cerambycidae</taxon>
        <taxon>Lepturinae</taxon>
        <taxon>Rhagiini</taxon>
        <taxon>Rhamnusium</taxon>
    </lineage>
</organism>
<accession>A0AAV8YTJ6</accession>